<feature type="compositionally biased region" description="Polar residues" evidence="2">
    <location>
        <begin position="30"/>
        <end position="47"/>
    </location>
</feature>
<dbReference type="AlphaFoldDB" id="A0A7S4HDR8"/>
<feature type="compositionally biased region" description="Basic residues" evidence="2">
    <location>
        <begin position="141"/>
        <end position="151"/>
    </location>
</feature>
<evidence type="ECO:0000313" key="3">
    <source>
        <dbReference type="EMBL" id="CAE2196208.1"/>
    </source>
</evidence>
<feature type="region of interest" description="Disordered" evidence="2">
    <location>
        <begin position="311"/>
        <end position="351"/>
    </location>
</feature>
<reference evidence="3" key="1">
    <citation type="submission" date="2021-01" db="EMBL/GenBank/DDBJ databases">
        <authorList>
            <person name="Corre E."/>
            <person name="Pelletier E."/>
            <person name="Niang G."/>
            <person name="Scheremetjew M."/>
            <person name="Finn R."/>
            <person name="Kale V."/>
            <person name="Holt S."/>
            <person name="Cochrane G."/>
            <person name="Meng A."/>
            <person name="Brown T."/>
            <person name="Cohen L."/>
        </authorList>
    </citation>
    <scope>NUCLEOTIDE SEQUENCE</scope>
    <source>
        <strain evidence="3">UIO037</strain>
    </source>
</reference>
<feature type="compositionally biased region" description="Basic and acidic residues" evidence="2">
    <location>
        <begin position="1"/>
        <end position="11"/>
    </location>
</feature>
<evidence type="ECO:0000256" key="1">
    <source>
        <dbReference type="SAM" id="Coils"/>
    </source>
</evidence>
<keyword evidence="1" id="KW-0175">Coiled coil</keyword>
<feature type="region of interest" description="Disordered" evidence="2">
    <location>
        <begin position="1"/>
        <end position="59"/>
    </location>
</feature>
<dbReference type="EMBL" id="HBKO01003090">
    <property type="protein sequence ID" value="CAE2196208.1"/>
    <property type="molecule type" value="Transcribed_RNA"/>
</dbReference>
<accession>A0A7S4HDR8</accession>
<proteinExistence type="predicted"/>
<organism evidence="3">
    <name type="scientific">Prymnesium polylepis</name>
    <dbReference type="NCBI Taxonomy" id="72548"/>
    <lineage>
        <taxon>Eukaryota</taxon>
        <taxon>Haptista</taxon>
        <taxon>Haptophyta</taxon>
        <taxon>Prymnesiophyceae</taxon>
        <taxon>Prymnesiales</taxon>
        <taxon>Prymnesiaceae</taxon>
        <taxon>Prymnesium</taxon>
    </lineage>
</organism>
<feature type="coiled-coil region" evidence="1">
    <location>
        <begin position="420"/>
        <end position="454"/>
    </location>
</feature>
<evidence type="ECO:0000256" key="2">
    <source>
        <dbReference type="SAM" id="MobiDB-lite"/>
    </source>
</evidence>
<feature type="region of interest" description="Disordered" evidence="2">
    <location>
        <begin position="190"/>
        <end position="228"/>
    </location>
</feature>
<feature type="region of interest" description="Disordered" evidence="2">
    <location>
        <begin position="80"/>
        <end position="165"/>
    </location>
</feature>
<sequence length="530" mass="57914">MTSDTTRDPSDISRQLLPDNYGEGGVPPTTVIQPISTRTRRTMSQCSGGRIERGGNYNAGRPVSASAALHHLPCRQKLKVAESSHRPLRKPHAAEGAWDPSFLPVPEPPRSQRGDCGTSAPGELAALVALAAPSDPNPSGGKRRTSVKGSKKGSSSGRARAEEHAVVRPVGRDLVENQLHLLLDEISSPRCSKLGPRLESRSSSGSSQKEITLGTHPGKCPPKHLSSSGVTRNFLQKVLADRPQSASKKQARGHGAVPEWKADIVERVRRRIVPEEPLSPFLGTPTSISADNAGSRAASMAGQAPTDIAQFQANNADGTDDDMRSPRRRWPRSDDELASLTSNGTSAGGKSMLLSFEERLRKRQESVQHYMDAISDLQLTEQLQASEKQTTLTQVEKLVRRGAAAGELATRQEREMHEKRKRLSAHLNVVEERASEAEQVNAGLESTINELRLARQRHTMHNNACAAKEKTMAFDMHGFAAGAHAALDEKERLAGRLRRLRHEYKQEVAGTDQELEVIHHTLNELQAFLH</sequence>
<feature type="compositionally biased region" description="Basic and acidic residues" evidence="2">
    <location>
        <begin position="321"/>
        <end position="335"/>
    </location>
</feature>
<gene>
    <name evidence="3" type="ORF">CPOL0286_LOCUS1562</name>
</gene>
<name>A0A7S4HDR8_9EUKA</name>
<protein>
    <submittedName>
        <fullName evidence="3">Uncharacterized protein</fullName>
    </submittedName>
</protein>